<organism evidence="3 4">
    <name type="scientific">Popillia japonica</name>
    <name type="common">Japanese beetle</name>
    <dbReference type="NCBI Taxonomy" id="7064"/>
    <lineage>
        <taxon>Eukaryota</taxon>
        <taxon>Metazoa</taxon>
        <taxon>Ecdysozoa</taxon>
        <taxon>Arthropoda</taxon>
        <taxon>Hexapoda</taxon>
        <taxon>Insecta</taxon>
        <taxon>Pterygota</taxon>
        <taxon>Neoptera</taxon>
        <taxon>Endopterygota</taxon>
        <taxon>Coleoptera</taxon>
        <taxon>Polyphaga</taxon>
        <taxon>Scarabaeiformia</taxon>
        <taxon>Scarabaeidae</taxon>
        <taxon>Rutelinae</taxon>
        <taxon>Popillia</taxon>
    </lineage>
</organism>
<evidence type="ECO:0000313" key="4">
    <source>
        <dbReference type="Proteomes" id="UP001458880"/>
    </source>
</evidence>
<accession>A0AAW1MHA6</accession>
<feature type="compositionally biased region" description="Basic and acidic residues" evidence="1">
    <location>
        <begin position="64"/>
        <end position="73"/>
    </location>
</feature>
<feature type="compositionally biased region" description="Polar residues" evidence="1">
    <location>
        <begin position="74"/>
        <end position="83"/>
    </location>
</feature>
<feature type="signal peptide" evidence="2">
    <location>
        <begin position="1"/>
        <end position="18"/>
    </location>
</feature>
<keyword evidence="2" id="KW-0732">Signal</keyword>
<sequence length="119" mass="13286">MKFITLIVIFLVVQCVFSETSYTQRPPRVLYGVDERVTATPTEKDTAEQQQKIRVLYGVDERVTATPTEKDTAEQQQKINSKENGAAFAASPQLIDSPKKCPEGYDANGNCVSDDEVFH</sequence>
<dbReference type="Proteomes" id="UP001458880">
    <property type="component" value="Unassembled WGS sequence"/>
</dbReference>
<feature type="chain" id="PRO_5043318088" evidence="2">
    <location>
        <begin position="19"/>
        <end position="119"/>
    </location>
</feature>
<reference evidence="3 4" key="1">
    <citation type="journal article" date="2024" name="BMC Genomics">
        <title>De novo assembly and annotation of Popillia japonica's genome with initial clues to its potential as an invasive pest.</title>
        <authorList>
            <person name="Cucini C."/>
            <person name="Boschi S."/>
            <person name="Funari R."/>
            <person name="Cardaioli E."/>
            <person name="Iannotti N."/>
            <person name="Marturano G."/>
            <person name="Paoli F."/>
            <person name="Bruttini M."/>
            <person name="Carapelli A."/>
            <person name="Frati F."/>
            <person name="Nardi F."/>
        </authorList>
    </citation>
    <scope>NUCLEOTIDE SEQUENCE [LARGE SCALE GENOMIC DNA]</scope>
    <source>
        <strain evidence="3">DMR45628</strain>
    </source>
</reference>
<gene>
    <name evidence="3" type="ORF">QE152_g5737</name>
</gene>
<proteinExistence type="predicted"/>
<name>A0AAW1MHA6_POPJA</name>
<evidence type="ECO:0000256" key="2">
    <source>
        <dbReference type="SAM" id="SignalP"/>
    </source>
</evidence>
<protein>
    <submittedName>
        <fullName evidence="3">Uncharacterized protein</fullName>
    </submittedName>
</protein>
<dbReference type="AlphaFoldDB" id="A0AAW1MHA6"/>
<dbReference type="EMBL" id="JASPKY010000036">
    <property type="protein sequence ID" value="KAK9746920.1"/>
    <property type="molecule type" value="Genomic_DNA"/>
</dbReference>
<keyword evidence="4" id="KW-1185">Reference proteome</keyword>
<evidence type="ECO:0000313" key="3">
    <source>
        <dbReference type="EMBL" id="KAK9746920.1"/>
    </source>
</evidence>
<comment type="caution">
    <text evidence="3">The sequence shown here is derived from an EMBL/GenBank/DDBJ whole genome shotgun (WGS) entry which is preliminary data.</text>
</comment>
<feature type="region of interest" description="Disordered" evidence="1">
    <location>
        <begin position="64"/>
        <end position="119"/>
    </location>
</feature>
<evidence type="ECO:0000256" key="1">
    <source>
        <dbReference type="SAM" id="MobiDB-lite"/>
    </source>
</evidence>